<feature type="domain" description="Beta-lactamase-related" evidence="2">
    <location>
        <begin position="39"/>
        <end position="384"/>
    </location>
</feature>
<feature type="chain" id="PRO_5046217761" description="Beta-lactamase-related domain-containing protein" evidence="1">
    <location>
        <begin position="21"/>
        <end position="401"/>
    </location>
</feature>
<evidence type="ECO:0000313" key="4">
    <source>
        <dbReference type="Proteomes" id="UP001501310"/>
    </source>
</evidence>
<evidence type="ECO:0000259" key="2">
    <source>
        <dbReference type="Pfam" id="PF00144"/>
    </source>
</evidence>
<proteinExistence type="predicted"/>
<dbReference type="RefSeq" id="WP_344709037.1">
    <property type="nucleotide sequence ID" value="NZ_BAAAZD010000001.1"/>
</dbReference>
<dbReference type="Pfam" id="PF00144">
    <property type="entry name" value="Beta-lactamase"/>
    <property type="match status" value="1"/>
</dbReference>
<protein>
    <recommendedName>
        <fullName evidence="2">Beta-lactamase-related domain-containing protein</fullName>
    </recommendedName>
</protein>
<dbReference type="InterPro" id="IPR012338">
    <property type="entry name" value="Beta-lactam/transpept-like"/>
</dbReference>
<dbReference type="Proteomes" id="UP001501310">
    <property type="component" value="Unassembled WGS sequence"/>
</dbReference>
<keyword evidence="4" id="KW-1185">Reference proteome</keyword>
<dbReference type="InterPro" id="IPR050789">
    <property type="entry name" value="Diverse_Enzym_Activities"/>
</dbReference>
<dbReference type="Gene3D" id="3.40.710.10">
    <property type="entry name" value="DD-peptidase/beta-lactamase superfamily"/>
    <property type="match status" value="1"/>
</dbReference>
<organism evidence="3 4">
    <name type="scientific">Sphingomonas humi</name>
    <dbReference type="NCBI Taxonomy" id="335630"/>
    <lineage>
        <taxon>Bacteria</taxon>
        <taxon>Pseudomonadati</taxon>
        <taxon>Pseudomonadota</taxon>
        <taxon>Alphaproteobacteria</taxon>
        <taxon>Sphingomonadales</taxon>
        <taxon>Sphingomonadaceae</taxon>
        <taxon>Sphingomonas</taxon>
    </lineage>
</organism>
<evidence type="ECO:0000313" key="3">
    <source>
        <dbReference type="EMBL" id="GAA4001038.1"/>
    </source>
</evidence>
<reference evidence="4" key="1">
    <citation type="journal article" date="2019" name="Int. J. Syst. Evol. Microbiol.">
        <title>The Global Catalogue of Microorganisms (GCM) 10K type strain sequencing project: providing services to taxonomists for standard genome sequencing and annotation.</title>
        <authorList>
            <consortium name="The Broad Institute Genomics Platform"/>
            <consortium name="The Broad Institute Genome Sequencing Center for Infectious Disease"/>
            <person name="Wu L."/>
            <person name="Ma J."/>
        </authorList>
    </citation>
    <scope>NUCLEOTIDE SEQUENCE [LARGE SCALE GENOMIC DNA]</scope>
    <source>
        <strain evidence="4">JCM 16603</strain>
    </source>
</reference>
<keyword evidence="1" id="KW-0732">Signal</keyword>
<comment type="caution">
    <text evidence="3">The sequence shown here is derived from an EMBL/GenBank/DDBJ whole genome shotgun (WGS) entry which is preliminary data.</text>
</comment>
<dbReference type="PANTHER" id="PTHR43283">
    <property type="entry name" value="BETA-LACTAMASE-RELATED"/>
    <property type="match status" value="1"/>
</dbReference>
<gene>
    <name evidence="3" type="ORF">GCM10022211_09680</name>
</gene>
<accession>A0ABP7RRB2</accession>
<sequence>MRRGLSLLLAALPLAGCVTAPLAPRYSPPPEVAWAWASFDANAVRAQGAGGIADRRTGRPITPDDPIRVASVSKMATALTVMRLVEKGRLDLDADVARYLGWSLRNPAFPDRPITLRQLLSHTGSVRDNGENYVVRFGKQIRPQAQDAGSFDQAHAPGTYFHYSNLNFGIIGSVIESATGERFDRVARREVLEPLGLDACFNWGTCSEGAAARAVVLYAEDGKAILDDLQGKLPACPVFVEPGADCTLDDYVPGSNGALFSPQGGLRISATGLGVIGRMLLNDGRHQGRAFLSPASVRTMITPVWQYDGQNGVTDEGFYCSYGLAIHLVPGPNAACRDDLMGGRRPMLGHAGEAYRVRSGLWLDPARRTGIAFIAANNGTDPPAGRTSFKAIEEWLAAKLR</sequence>
<dbReference type="InterPro" id="IPR001466">
    <property type="entry name" value="Beta-lactam-related"/>
</dbReference>
<dbReference type="SUPFAM" id="SSF56601">
    <property type="entry name" value="beta-lactamase/transpeptidase-like"/>
    <property type="match status" value="1"/>
</dbReference>
<name>A0ABP7RRB2_9SPHN</name>
<evidence type="ECO:0000256" key="1">
    <source>
        <dbReference type="SAM" id="SignalP"/>
    </source>
</evidence>
<dbReference type="EMBL" id="BAAAZD010000001">
    <property type="protein sequence ID" value="GAA4001038.1"/>
    <property type="molecule type" value="Genomic_DNA"/>
</dbReference>
<feature type="signal peptide" evidence="1">
    <location>
        <begin position="1"/>
        <end position="20"/>
    </location>
</feature>